<dbReference type="OrthoDB" id="2343925at2759"/>
<keyword evidence="2" id="KW-1185">Reference proteome</keyword>
<organism evidence="1 2">
    <name type="scientific">Viridothelium virens</name>
    <name type="common">Speckled blister lichen</name>
    <name type="synonym">Trypethelium virens</name>
    <dbReference type="NCBI Taxonomy" id="1048519"/>
    <lineage>
        <taxon>Eukaryota</taxon>
        <taxon>Fungi</taxon>
        <taxon>Dikarya</taxon>
        <taxon>Ascomycota</taxon>
        <taxon>Pezizomycotina</taxon>
        <taxon>Dothideomycetes</taxon>
        <taxon>Dothideomycetes incertae sedis</taxon>
        <taxon>Trypetheliales</taxon>
        <taxon>Trypetheliaceae</taxon>
        <taxon>Viridothelium</taxon>
    </lineage>
</organism>
<accession>A0A6A6HCM0</accession>
<dbReference type="EMBL" id="ML991792">
    <property type="protein sequence ID" value="KAF2235250.1"/>
    <property type="molecule type" value="Genomic_DNA"/>
</dbReference>
<protein>
    <submittedName>
        <fullName evidence="1">Uncharacterized protein</fullName>
    </submittedName>
</protein>
<dbReference type="Proteomes" id="UP000800092">
    <property type="component" value="Unassembled WGS sequence"/>
</dbReference>
<evidence type="ECO:0000313" key="1">
    <source>
        <dbReference type="EMBL" id="KAF2235250.1"/>
    </source>
</evidence>
<evidence type="ECO:0000313" key="2">
    <source>
        <dbReference type="Proteomes" id="UP000800092"/>
    </source>
</evidence>
<sequence length="170" mass="19312">MRLALSLPDECDLGKENKGEVAAHVAQLSPMGWLRAENLFPSPFIRAPENGKKAMGELENVIAVFSKYIKHLLRQSMVFQSPLLIQKELATELYNYLLAHISHNLDNLQLRAVRESLSRPQNKPSHRNPIETGYFRWVHFIAADGTSCPFSFRFFTCLISTAGTFYFQGP</sequence>
<proteinExistence type="predicted"/>
<name>A0A6A6HCM0_VIRVR</name>
<dbReference type="AlphaFoldDB" id="A0A6A6HCM0"/>
<gene>
    <name evidence="1" type="ORF">EV356DRAFT_121492</name>
</gene>
<reference evidence="1" key="1">
    <citation type="journal article" date="2020" name="Stud. Mycol.">
        <title>101 Dothideomycetes genomes: a test case for predicting lifestyles and emergence of pathogens.</title>
        <authorList>
            <person name="Haridas S."/>
            <person name="Albert R."/>
            <person name="Binder M."/>
            <person name="Bloem J."/>
            <person name="Labutti K."/>
            <person name="Salamov A."/>
            <person name="Andreopoulos B."/>
            <person name="Baker S."/>
            <person name="Barry K."/>
            <person name="Bills G."/>
            <person name="Bluhm B."/>
            <person name="Cannon C."/>
            <person name="Castanera R."/>
            <person name="Culley D."/>
            <person name="Daum C."/>
            <person name="Ezra D."/>
            <person name="Gonzalez J."/>
            <person name="Henrissat B."/>
            <person name="Kuo A."/>
            <person name="Liang C."/>
            <person name="Lipzen A."/>
            <person name="Lutzoni F."/>
            <person name="Magnuson J."/>
            <person name="Mondo S."/>
            <person name="Nolan M."/>
            <person name="Ohm R."/>
            <person name="Pangilinan J."/>
            <person name="Park H.-J."/>
            <person name="Ramirez L."/>
            <person name="Alfaro M."/>
            <person name="Sun H."/>
            <person name="Tritt A."/>
            <person name="Yoshinaga Y."/>
            <person name="Zwiers L.-H."/>
            <person name="Turgeon B."/>
            <person name="Goodwin S."/>
            <person name="Spatafora J."/>
            <person name="Crous P."/>
            <person name="Grigoriev I."/>
        </authorList>
    </citation>
    <scope>NUCLEOTIDE SEQUENCE</scope>
    <source>
        <strain evidence="1">Tuck. ex Michener</strain>
    </source>
</reference>